<dbReference type="GO" id="GO:0015450">
    <property type="term" value="F:protein-transporting ATPase activity"/>
    <property type="evidence" value="ECO:0007669"/>
    <property type="project" value="UniProtKB-UniRule"/>
</dbReference>
<name>A0A2M7RMQ2_9BACT</name>
<keyword evidence="4 9" id="KW-0812">Transmembrane</keyword>
<protein>
    <recommendedName>
        <fullName evidence="9">Protein-export membrane protein SecG</fullName>
    </recommendedName>
</protein>
<keyword evidence="5 9" id="KW-0653">Protein transport</keyword>
<evidence type="ECO:0000256" key="1">
    <source>
        <dbReference type="ARBA" id="ARBA00004141"/>
    </source>
</evidence>
<evidence type="ECO:0000256" key="3">
    <source>
        <dbReference type="ARBA" id="ARBA00022448"/>
    </source>
</evidence>
<comment type="function">
    <text evidence="9">Involved in protein export. Participates in an early event of protein translocation.</text>
</comment>
<proteinExistence type="inferred from homology"/>
<dbReference type="GO" id="GO:0005886">
    <property type="term" value="C:plasma membrane"/>
    <property type="evidence" value="ECO:0007669"/>
    <property type="project" value="UniProtKB-SubCell"/>
</dbReference>
<comment type="caution">
    <text evidence="10">The sequence shown here is derived from an EMBL/GenBank/DDBJ whole genome shotgun (WGS) entry which is preliminary data.</text>
</comment>
<comment type="similarity">
    <text evidence="2 9">Belongs to the SecG family.</text>
</comment>
<dbReference type="Proteomes" id="UP000229371">
    <property type="component" value="Unassembled WGS sequence"/>
</dbReference>
<sequence>MRQILLILQIIISCLLIVFILLQQRGTALGAVFGQGESFYFKKRGIEKIVFVITIILSILFIGVSLLNLLIK</sequence>
<evidence type="ECO:0000256" key="5">
    <source>
        <dbReference type="ARBA" id="ARBA00022927"/>
    </source>
</evidence>
<keyword evidence="3 9" id="KW-0813">Transport</keyword>
<keyword evidence="8 9" id="KW-0472">Membrane</keyword>
<dbReference type="EMBL" id="PFMI01000043">
    <property type="protein sequence ID" value="PIZ00770.1"/>
    <property type="molecule type" value="Genomic_DNA"/>
</dbReference>
<feature type="transmembrane region" description="Helical" evidence="9">
    <location>
        <begin position="49"/>
        <end position="71"/>
    </location>
</feature>
<dbReference type="NCBIfam" id="TIGR00810">
    <property type="entry name" value="secG"/>
    <property type="match status" value="1"/>
</dbReference>
<evidence type="ECO:0000313" key="11">
    <source>
        <dbReference type="Proteomes" id="UP000229371"/>
    </source>
</evidence>
<evidence type="ECO:0000256" key="2">
    <source>
        <dbReference type="ARBA" id="ARBA00008445"/>
    </source>
</evidence>
<keyword evidence="9" id="KW-1003">Cell membrane</keyword>
<comment type="subcellular location">
    <subcellularLocation>
        <location evidence="9">Cell membrane</location>
        <topology evidence="9">Multi-pass membrane protein</topology>
    </subcellularLocation>
    <subcellularLocation>
        <location evidence="1">Membrane</location>
        <topology evidence="1">Multi-pass membrane protein</topology>
    </subcellularLocation>
</comment>
<dbReference type="AlphaFoldDB" id="A0A2M7RMQ2"/>
<reference evidence="11" key="1">
    <citation type="submission" date="2017-09" db="EMBL/GenBank/DDBJ databases">
        <title>Depth-based differentiation of microbial function through sediment-hosted aquifers and enrichment of novel symbionts in the deep terrestrial subsurface.</title>
        <authorList>
            <person name="Probst A.J."/>
            <person name="Ladd B."/>
            <person name="Jarett J.K."/>
            <person name="Geller-Mcgrath D.E."/>
            <person name="Sieber C.M.K."/>
            <person name="Emerson J.B."/>
            <person name="Anantharaman K."/>
            <person name="Thomas B.C."/>
            <person name="Malmstrom R."/>
            <person name="Stieglmeier M."/>
            <person name="Klingl A."/>
            <person name="Woyke T."/>
            <person name="Ryan C.M."/>
            <person name="Banfield J.F."/>
        </authorList>
    </citation>
    <scope>NUCLEOTIDE SEQUENCE [LARGE SCALE GENOMIC DNA]</scope>
</reference>
<evidence type="ECO:0000313" key="10">
    <source>
        <dbReference type="EMBL" id="PIZ00770.1"/>
    </source>
</evidence>
<evidence type="ECO:0000256" key="8">
    <source>
        <dbReference type="ARBA" id="ARBA00023136"/>
    </source>
</evidence>
<organism evidence="10 11">
    <name type="scientific">bacterium (Candidatus Gribaldobacteria) CG_4_10_14_0_8_um_filter_33_9</name>
    <dbReference type="NCBI Taxonomy" id="2014266"/>
    <lineage>
        <taxon>Bacteria</taxon>
        <taxon>Candidatus Gribaldobacteria</taxon>
    </lineage>
</organism>
<gene>
    <name evidence="10" type="primary">secG</name>
    <name evidence="10" type="ORF">COY61_01640</name>
</gene>
<dbReference type="InterPro" id="IPR004692">
    <property type="entry name" value="SecG"/>
</dbReference>
<evidence type="ECO:0000256" key="4">
    <source>
        <dbReference type="ARBA" id="ARBA00022692"/>
    </source>
</evidence>
<dbReference type="GO" id="GO:0009306">
    <property type="term" value="P:protein secretion"/>
    <property type="evidence" value="ECO:0007669"/>
    <property type="project" value="UniProtKB-UniRule"/>
</dbReference>
<keyword evidence="6 9" id="KW-1133">Transmembrane helix</keyword>
<comment type="caution">
    <text evidence="9">Lacks conserved residue(s) required for the propagation of feature annotation.</text>
</comment>
<accession>A0A2M7RMQ2</accession>
<evidence type="ECO:0000256" key="9">
    <source>
        <dbReference type="RuleBase" id="RU365087"/>
    </source>
</evidence>
<dbReference type="Pfam" id="PF03840">
    <property type="entry name" value="SecG"/>
    <property type="match status" value="1"/>
</dbReference>
<evidence type="ECO:0000256" key="7">
    <source>
        <dbReference type="ARBA" id="ARBA00023010"/>
    </source>
</evidence>
<evidence type="ECO:0000256" key="6">
    <source>
        <dbReference type="ARBA" id="ARBA00022989"/>
    </source>
</evidence>
<keyword evidence="7 9" id="KW-0811">Translocation</keyword>